<keyword evidence="1" id="KW-0472">Membrane</keyword>
<keyword evidence="5" id="KW-1185">Reference proteome</keyword>
<keyword evidence="1" id="KW-1133">Transmembrane helix</keyword>
<evidence type="ECO:0000259" key="3">
    <source>
        <dbReference type="Pfam" id="PF12853"/>
    </source>
</evidence>
<sequence length="186" mass="20773">MASPPTSNWQYVPPRKQPSDFPLIDGDPHLFRVCRYMRTSDYVTAAGVAAATPAAMLAMEKWSPSYAGKGAFPPVLRLAVGLGLGAGFIVAYSRSSQRFLGLLENSREVDMDMREMVDKVKKGEPLYGVSQLPEHQQHMAARNSRYASVFIGVLPWFNLVNHNHHGVDTAKYYQQAERELDSEREG</sequence>
<dbReference type="Pfam" id="PF10785">
    <property type="entry name" value="NADH-u_ox-rdase"/>
    <property type="match status" value="1"/>
</dbReference>
<protein>
    <submittedName>
        <fullName evidence="4">NADH-ubiquinone oxidoreductase 21 kDa subunit</fullName>
    </submittedName>
</protein>
<evidence type="ECO:0000313" key="5">
    <source>
        <dbReference type="Proteomes" id="UP000799302"/>
    </source>
</evidence>
<dbReference type="InterPro" id="IPR053229">
    <property type="entry name" value="NADH-Q_oxidrdct_subunit"/>
</dbReference>
<evidence type="ECO:0000313" key="4">
    <source>
        <dbReference type="EMBL" id="KAF2672612.1"/>
    </source>
</evidence>
<dbReference type="Pfam" id="PF12853">
    <property type="entry name" value="NADH_u_ox_C"/>
    <property type="match status" value="1"/>
</dbReference>
<dbReference type="AlphaFoldDB" id="A0A6A6UK73"/>
<dbReference type="Proteomes" id="UP000799302">
    <property type="component" value="Unassembled WGS sequence"/>
</dbReference>
<reference evidence="4" key="1">
    <citation type="journal article" date="2020" name="Stud. Mycol.">
        <title>101 Dothideomycetes genomes: a test case for predicting lifestyles and emergence of pathogens.</title>
        <authorList>
            <person name="Haridas S."/>
            <person name="Albert R."/>
            <person name="Binder M."/>
            <person name="Bloem J."/>
            <person name="Labutti K."/>
            <person name="Salamov A."/>
            <person name="Andreopoulos B."/>
            <person name="Baker S."/>
            <person name="Barry K."/>
            <person name="Bills G."/>
            <person name="Bluhm B."/>
            <person name="Cannon C."/>
            <person name="Castanera R."/>
            <person name="Culley D."/>
            <person name="Daum C."/>
            <person name="Ezra D."/>
            <person name="Gonzalez J."/>
            <person name="Henrissat B."/>
            <person name="Kuo A."/>
            <person name="Liang C."/>
            <person name="Lipzen A."/>
            <person name="Lutzoni F."/>
            <person name="Magnuson J."/>
            <person name="Mondo S."/>
            <person name="Nolan M."/>
            <person name="Ohm R."/>
            <person name="Pangilinan J."/>
            <person name="Park H.-J."/>
            <person name="Ramirez L."/>
            <person name="Alfaro M."/>
            <person name="Sun H."/>
            <person name="Tritt A."/>
            <person name="Yoshinaga Y."/>
            <person name="Zwiers L.-H."/>
            <person name="Turgeon B."/>
            <person name="Goodwin S."/>
            <person name="Spatafora J."/>
            <person name="Crous P."/>
            <person name="Grigoriev I."/>
        </authorList>
    </citation>
    <scope>NUCLEOTIDE SEQUENCE</scope>
    <source>
        <strain evidence="4">CBS 115976</strain>
    </source>
</reference>
<dbReference type="InterPro" id="IPR019721">
    <property type="entry name" value="NADH-UbQ_OxRdtase_su21_N"/>
</dbReference>
<feature type="transmembrane region" description="Helical" evidence="1">
    <location>
        <begin position="71"/>
        <end position="92"/>
    </location>
</feature>
<gene>
    <name evidence="4" type="ORF">BT63DRAFT_450638</name>
</gene>
<evidence type="ECO:0000259" key="2">
    <source>
        <dbReference type="Pfam" id="PF10785"/>
    </source>
</evidence>
<accession>A0A6A6UK73</accession>
<dbReference type="InterPro" id="IPR024549">
    <property type="entry name" value="NADH-UbQ_OxRdtase_su21_C_fun"/>
</dbReference>
<dbReference type="PANTHER" id="PTHR34062:SF1">
    <property type="entry name" value="NADH-UBIQUINONE OXIDOREDUCTASE 21KDA SUBUNIT N-TERMINAL DOMAIN-CONTAINING PROTEIN"/>
    <property type="match status" value="1"/>
</dbReference>
<feature type="domain" description="NADH-ubiquinone oxidoreductase 21kDa subunit C-terminal fungi" evidence="3">
    <location>
        <begin position="113"/>
        <end position="184"/>
    </location>
</feature>
<dbReference type="PANTHER" id="PTHR34062">
    <property type="entry name" value="OXIDOREDUCTASE 21 KDA SUBUNIT, PUTATIVE (AFU_ORTHOLOGUE AFUA_4G04750)-RELATED"/>
    <property type="match status" value="1"/>
</dbReference>
<name>A0A6A6UK73_9PEZI</name>
<dbReference type="EMBL" id="MU004231">
    <property type="protein sequence ID" value="KAF2672612.1"/>
    <property type="molecule type" value="Genomic_DNA"/>
</dbReference>
<keyword evidence="1" id="KW-0812">Transmembrane</keyword>
<dbReference type="OrthoDB" id="196140at2759"/>
<evidence type="ECO:0000256" key="1">
    <source>
        <dbReference type="SAM" id="Phobius"/>
    </source>
</evidence>
<feature type="transmembrane region" description="Helical" evidence="1">
    <location>
        <begin position="42"/>
        <end position="59"/>
    </location>
</feature>
<organism evidence="4 5">
    <name type="scientific">Microthyrium microscopicum</name>
    <dbReference type="NCBI Taxonomy" id="703497"/>
    <lineage>
        <taxon>Eukaryota</taxon>
        <taxon>Fungi</taxon>
        <taxon>Dikarya</taxon>
        <taxon>Ascomycota</taxon>
        <taxon>Pezizomycotina</taxon>
        <taxon>Dothideomycetes</taxon>
        <taxon>Dothideomycetes incertae sedis</taxon>
        <taxon>Microthyriales</taxon>
        <taxon>Microthyriaceae</taxon>
        <taxon>Microthyrium</taxon>
    </lineage>
</organism>
<feature type="domain" description="NADH-ubiquinone oxidoreductase 21kDa subunit N-terminal" evidence="2">
    <location>
        <begin position="19"/>
        <end position="104"/>
    </location>
</feature>
<keyword evidence="4" id="KW-0830">Ubiquinone</keyword>
<proteinExistence type="predicted"/>